<name>A0A9K3P975_9STRA</name>
<reference evidence="2" key="1">
    <citation type="journal article" date="2021" name="Sci. Rep.">
        <title>Diploid genomic architecture of Nitzschia inconspicua, an elite biomass production diatom.</title>
        <authorList>
            <person name="Oliver A."/>
            <person name="Podell S."/>
            <person name="Pinowska A."/>
            <person name="Traller J.C."/>
            <person name="Smith S.R."/>
            <person name="McClure R."/>
            <person name="Beliaev A."/>
            <person name="Bohutskyi P."/>
            <person name="Hill E.A."/>
            <person name="Rabines A."/>
            <person name="Zheng H."/>
            <person name="Allen L.Z."/>
            <person name="Kuo A."/>
            <person name="Grigoriev I.V."/>
            <person name="Allen A.E."/>
            <person name="Hazlebeck D."/>
            <person name="Allen E.E."/>
        </authorList>
    </citation>
    <scope>NUCLEOTIDE SEQUENCE</scope>
    <source>
        <strain evidence="2">Hildebrandi</strain>
    </source>
</reference>
<keyword evidence="4" id="KW-1185">Reference proteome</keyword>
<evidence type="ECO:0000313" key="2">
    <source>
        <dbReference type="EMBL" id="KAG7339208.1"/>
    </source>
</evidence>
<proteinExistence type="predicted"/>
<organism evidence="2 4">
    <name type="scientific">Nitzschia inconspicua</name>
    <dbReference type="NCBI Taxonomy" id="303405"/>
    <lineage>
        <taxon>Eukaryota</taxon>
        <taxon>Sar</taxon>
        <taxon>Stramenopiles</taxon>
        <taxon>Ochrophyta</taxon>
        <taxon>Bacillariophyta</taxon>
        <taxon>Bacillariophyceae</taxon>
        <taxon>Bacillariophycidae</taxon>
        <taxon>Bacillariales</taxon>
        <taxon>Bacillariaceae</taxon>
        <taxon>Nitzschia</taxon>
    </lineage>
</organism>
<feature type="compositionally biased region" description="Basic and acidic residues" evidence="1">
    <location>
        <begin position="143"/>
        <end position="152"/>
    </location>
</feature>
<dbReference type="AlphaFoldDB" id="A0A9K3P975"/>
<dbReference type="OrthoDB" id="124789at2759"/>
<evidence type="ECO:0000313" key="4">
    <source>
        <dbReference type="Proteomes" id="UP000693970"/>
    </source>
</evidence>
<evidence type="ECO:0000313" key="3">
    <source>
        <dbReference type="EMBL" id="KAG7371601.1"/>
    </source>
</evidence>
<gene>
    <name evidence="3" type="ORF">IV203_020171</name>
    <name evidence="2" type="ORF">IV203_020361</name>
</gene>
<dbReference type="EMBL" id="JAGRRH010000004">
    <property type="protein sequence ID" value="KAG7371601.1"/>
    <property type="molecule type" value="Genomic_DNA"/>
</dbReference>
<feature type="compositionally biased region" description="Polar residues" evidence="1">
    <location>
        <begin position="153"/>
        <end position="165"/>
    </location>
</feature>
<dbReference type="Proteomes" id="UP000693970">
    <property type="component" value="Unassembled WGS sequence"/>
</dbReference>
<reference evidence="2" key="2">
    <citation type="submission" date="2021-04" db="EMBL/GenBank/DDBJ databases">
        <authorList>
            <person name="Podell S."/>
        </authorList>
    </citation>
    <scope>NUCLEOTIDE SEQUENCE</scope>
    <source>
        <strain evidence="2">Hildebrandi</strain>
    </source>
</reference>
<evidence type="ECO:0000256" key="1">
    <source>
        <dbReference type="SAM" id="MobiDB-lite"/>
    </source>
</evidence>
<feature type="region of interest" description="Disordered" evidence="1">
    <location>
        <begin position="143"/>
        <end position="165"/>
    </location>
</feature>
<accession>A0A9K3P975</accession>
<protein>
    <submittedName>
        <fullName evidence="2">Uncharacterized protein</fullName>
    </submittedName>
</protein>
<sequence>MANTNHLLDEIIDVAVAALKVQKWTATLPFSGFLCKPTDDVLMASFQDRHDLFSLTQTIYKGFIVRFDPQTFPVVPGGVAKNKDSIKKLFDALMCASHHHGFCQLVSHNQNTAGRKYLCCANFQIHRQSKAAKAVVRELRQSTTVCDRKNSRDPQGQSLPKRTNTSKATTLEDTCKVKLAFDADSISIFLICGIGESQHEGHRPRSASDMVPRKRYNIEHVENAMAVTEEHHISNAVSMTQEMHNCSADFSFVGPGDETSDVADPVGSHEVLNPLYKELTQLCDIAGKDKTAKTARDLETLIIALKEEIASEQSPPTGKVVSCMVSKVSGKRKHVKQFKY</sequence>
<dbReference type="EMBL" id="JAGRRH010000039">
    <property type="protein sequence ID" value="KAG7339208.1"/>
    <property type="molecule type" value="Genomic_DNA"/>
</dbReference>
<comment type="caution">
    <text evidence="2">The sequence shown here is derived from an EMBL/GenBank/DDBJ whole genome shotgun (WGS) entry which is preliminary data.</text>
</comment>